<sequence>MSTVPPLNQRWPAPSEPKPIVIIGTGDVVRDAHLPAYAKAGLPVAGLFDIDKGRSQTLAEAFTVDRVFDSLEEAVSMRDVVFDLALPPSAICTALDSLPDGAAVLIQKPMGENLEDARQIRGRCRDKHLTAAINFQLRFSPMMLAVRDAMERGLIGDIIDVDIHLNLRDPWETFLFMLQMDRIEILVHSIHYLDWIRSLLGNPRGVYARTIRHPSFPDLRDIRSSIILDYGDATRCCLSLNHTHEFGSRHELSRVQVDGTQGAVVTRMGVNLDYPRGKPDRLEIATKGKDWAEITLLGNWFPDAFMGPMLNLQRFASGEDDTLFTSVEDAFHTMALVEACYESSNKGATPIPN</sequence>
<dbReference type="GO" id="GO:0016491">
    <property type="term" value="F:oxidoreductase activity"/>
    <property type="evidence" value="ECO:0007669"/>
    <property type="project" value="UniProtKB-KW"/>
</dbReference>
<dbReference type="SUPFAM" id="SSF51735">
    <property type="entry name" value="NAD(P)-binding Rossmann-fold domains"/>
    <property type="match status" value="1"/>
</dbReference>
<dbReference type="InterPro" id="IPR004104">
    <property type="entry name" value="Gfo/Idh/MocA-like_OxRdtase_C"/>
</dbReference>
<dbReference type="SUPFAM" id="SSF55347">
    <property type="entry name" value="Glyceraldehyde-3-phosphate dehydrogenase-like, C-terminal domain"/>
    <property type="match status" value="1"/>
</dbReference>
<dbReference type="Pfam" id="PF01408">
    <property type="entry name" value="GFO_IDH_MocA"/>
    <property type="match status" value="1"/>
</dbReference>
<feature type="domain" description="Gfo/Idh/MocA-like oxidoreductase N-terminal" evidence="3">
    <location>
        <begin position="20"/>
        <end position="134"/>
    </location>
</feature>
<reference evidence="5" key="1">
    <citation type="submission" date="2019-02" db="EMBL/GenBank/DDBJ databases">
        <authorList>
            <person name="Gruber-Vodicka R. H."/>
            <person name="Seah K. B. B."/>
        </authorList>
    </citation>
    <scope>NUCLEOTIDE SEQUENCE</scope>
    <source>
        <strain evidence="5">BECK_M6</strain>
    </source>
</reference>
<organism evidence="5">
    <name type="scientific">Candidatus Kentrum sp. LFY</name>
    <dbReference type="NCBI Taxonomy" id="2126342"/>
    <lineage>
        <taxon>Bacteria</taxon>
        <taxon>Pseudomonadati</taxon>
        <taxon>Pseudomonadota</taxon>
        <taxon>Gammaproteobacteria</taxon>
        <taxon>Candidatus Kentrum</taxon>
    </lineage>
</organism>
<dbReference type="Gene3D" id="3.40.50.720">
    <property type="entry name" value="NAD(P)-binding Rossmann-like Domain"/>
    <property type="match status" value="1"/>
</dbReference>
<dbReference type="AlphaFoldDB" id="A0A450UDQ7"/>
<evidence type="ECO:0000256" key="2">
    <source>
        <dbReference type="ARBA" id="ARBA00023002"/>
    </source>
</evidence>
<evidence type="ECO:0000259" key="4">
    <source>
        <dbReference type="Pfam" id="PF02894"/>
    </source>
</evidence>
<dbReference type="InterPro" id="IPR036291">
    <property type="entry name" value="NAD(P)-bd_dom_sf"/>
</dbReference>
<dbReference type="PANTHER" id="PTHR43708">
    <property type="entry name" value="CONSERVED EXPRESSED OXIDOREDUCTASE (EUROFUNG)"/>
    <property type="match status" value="1"/>
</dbReference>
<dbReference type="InterPro" id="IPR000683">
    <property type="entry name" value="Gfo/Idh/MocA-like_OxRdtase_N"/>
</dbReference>
<dbReference type="Pfam" id="PF02894">
    <property type="entry name" value="GFO_IDH_MocA_C"/>
    <property type="match status" value="1"/>
</dbReference>
<evidence type="ECO:0000313" key="5">
    <source>
        <dbReference type="EMBL" id="VFJ90502.1"/>
    </source>
</evidence>
<name>A0A450UDQ7_9GAMM</name>
<dbReference type="Gene3D" id="3.30.360.10">
    <property type="entry name" value="Dihydrodipicolinate Reductase, domain 2"/>
    <property type="match status" value="1"/>
</dbReference>
<protein>
    <submittedName>
        <fullName evidence="5">Predicted dehydrogenase</fullName>
    </submittedName>
</protein>
<dbReference type="InterPro" id="IPR051317">
    <property type="entry name" value="Gfo/Idh/MocA_oxidoreduct"/>
</dbReference>
<proteinExistence type="inferred from homology"/>
<comment type="similarity">
    <text evidence="1">Belongs to the Gfo/Idh/MocA family.</text>
</comment>
<dbReference type="GO" id="GO:0000166">
    <property type="term" value="F:nucleotide binding"/>
    <property type="evidence" value="ECO:0007669"/>
    <property type="project" value="InterPro"/>
</dbReference>
<evidence type="ECO:0000256" key="1">
    <source>
        <dbReference type="ARBA" id="ARBA00010928"/>
    </source>
</evidence>
<dbReference type="EMBL" id="CAADFH010000012">
    <property type="protein sequence ID" value="VFJ90502.1"/>
    <property type="molecule type" value="Genomic_DNA"/>
</dbReference>
<feature type="domain" description="Gfo/Idh/MocA-like oxidoreductase C-terminal" evidence="4">
    <location>
        <begin position="151"/>
        <end position="350"/>
    </location>
</feature>
<dbReference type="PANTHER" id="PTHR43708:SF5">
    <property type="entry name" value="CONSERVED EXPRESSED OXIDOREDUCTASE (EUROFUNG)-RELATED"/>
    <property type="match status" value="1"/>
</dbReference>
<evidence type="ECO:0000259" key="3">
    <source>
        <dbReference type="Pfam" id="PF01408"/>
    </source>
</evidence>
<gene>
    <name evidence="5" type="ORF">BECKLFY1418A_GA0070994_10123</name>
</gene>
<keyword evidence="2" id="KW-0560">Oxidoreductase</keyword>
<accession>A0A450UDQ7</accession>